<keyword evidence="5" id="KW-0460">Magnesium</keyword>
<evidence type="ECO:0000256" key="3">
    <source>
        <dbReference type="ARBA" id="ARBA00022448"/>
    </source>
</evidence>
<dbReference type="HAMAP" id="MF_01129">
    <property type="entry name" value="PPase_energized_pump"/>
    <property type="match status" value="1"/>
</dbReference>
<feature type="transmembrane region" description="Helical" evidence="10">
    <location>
        <begin position="581"/>
        <end position="600"/>
    </location>
</feature>
<dbReference type="PANTHER" id="PTHR31998">
    <property type="entry name" value="K(+)-INSENSITIVE PYROPHOSPHATE-ENERGIZED PROTON PUMP"/>
    <property type="match status" value="1"/>
</dbReference>
<feature type="transmembrane region" description="Helical" evidence="10">
    <location>
        <begin position="84"/>
        <end position="102"/>
    </location>
</feature>
<evidence type="ECO:0000256" key="5">
    <source>
        <dbReference type="ARBA" id="ARBA00022842"/>
    </source>
</evidence>
<feature type="transmembrane region" description="Helical" evidence="10">
    <location>
        <begin position="648"/>
        <end position="670"/>
    </location>
</feature>
<feature type="transmembrane region" description="Helical" evidence="10">
    <location>
        <begin position="478"/>
        <end position="498"/>
    </location>
</feature>
<feature type="transmembrane region" description="Helical" evidence="10">
    <location>
        <begin position="6"/>
        <end position="24"/>
    </location>
</feature>
<keyword evidence="4 10" id="KW-0812">Transmembrane</keyword>
<dbReference type="Gramene" id="EME29818">
    <property type="protein sequence ID" value="EME29818"/>
    <property type="gene ID" value="Gasu_28190"/>
</dbReference>
<evidence type="ECO:0000256" key="9">
    <source>
        <dbReference type="ARBA" id="ARBA00023136"/>
    </source>
</evidence>
<dbReference type="GO" id="GO:0012505">
    <property type="term" value="C:endomembrane system"/>
    <property type="evidence" value="ECO:0007669"/>
    <property type="project" value="UniProtKB-SubCell"/>
</dbReference>
<feature type="transmembrane region" description="Helical" evidence="10">
    <location>
        <begin position="201"/>
        <end position="221"/>
    </location>
</feature>
<feature type="transmembrane region" description="Helical" evidence="10">
    <location>
        <begin position="389"/>
        <end position="410"/>
    </location>
</feature>
<reference evidence="12" key="1">
    <citation type="journal article" date="2013" name="Science">
        <title>Gene transfer from bacteria and archaea facilitated evolution of an extremophilic eukaryote.</title>
        <authorList>
            <person name="Schonknecht G."/>
            <person name="Chen W.H."/>
            <person name="Ternes C.M."/>
            <person name="Barbier G.G."/>
            <person name="Shrestha R.P."/>
            <person name="Stanke M."/>
            <person name="Brautigam A."/>
            <person name="Baker B.J."/>
            <person name="Banfield J.F."/>
            <person name="Garavito R.M."/>
            <person name="Carr K."/>
            <person name="Wilkerson C."/>
            <person name="Rensing S.A."/>
            <person name="Gagneul D."/>
            <person name="Dickenson N.E."/>
            <person name="Oesterhelt C."/>
            <person name="Lercher M.J."/>
            <person name="Weber A.P."/>
        </authorList>
    </citation>
    <scope>NUCLEOTIDE SEQUENCE [LARGE SCALE GENOMIC DNA]</scope>
    <source>
        <strain evidence="12">074W</strain>
    </source>
</reference>
<dbReference type="PIRSF" id="PIRSF001265">
    <property type="entry name" value="H+-PPase"/>
    <property type="match status" value="1"/>
</dbReference>
<keyword evidence="9 10" id="KW-0472">Membrane</keyword>
<dbReference type="GO" id="GO:0009678">
    <property type="term" value="F:diphosphate hydrolysis-driven proton transmembrane transporter activity"/>
    <property type="evidence" value="ECO:0007669"/>
    <property type="project" value="UniProtKB-EC"/>
</dbReference>
<gene>
    <name evidence="11" type="ORF">Gasu_28190</name>
</gene>
<evidence type="ECO:0000256" key="10">
    <source>
        <dbReference type="SAM" id="Phobius"/>
    </source>
</evidence>
<dbReference type="GO" id="GO:0004427">
    <property type="term" value="F:inorganic diphosphate phosphatase activity"/>
    <property type="evidence" value="ECO:0007669"/>
    <property type="project" value="InterPro"/>
</dbReference>
<accession>M2Y1L8</accession>
<keyword evidence="7 10" id="KW-1133">Transmembrane helix</keyword>
<keyword evidence="12" id="KW-1185">Reference proteome</keyword>
<dbReference type="InterPro" id="IPR004131">
    <property type="entry name" value="PPase-energised_H-pump"/>
</dbReference>
<comment type="subcellular location">
    <subcellularLocation>
        <location evidence="1">Endomembrane system</location>
        <topology evidence="1">Multi-pass membrane protein</topology>
    </subcellularLocation>
</comment>
<feature type="transmembrane region" description="Helical" evidence="10">
    <location>
        <begin position="169"/>
        <end position="194"/>
    </location>
</feature>
<dbReference type="NCBIfam" id="NF001960">
    <property type="entry name" value="PRK00733.3-5"/>
    <property type="match status" value="1"/>
</dbReference>
<proteinExistence type="inferred from homology"/>
<evidence type="ECO:0000256" key="6">
    <source>
        <dbReference type="ARBA" id="ARBA00022967"/>
    </source>
</evidence>
<dbReference type="GO" id="GO:0016020">
    <property type="term" value="C:membrane"/>
    <property type="evidence" value="ECO:0007669"/>
    <property type="project" value="InterPro"/>
</dbReference>
<feature type="transmembrane region" description="Helical" evidence="10">
    <location>
        <begin position="31"/>
        <end position="50"/>
    </location>
</feature>
<feature type="transmembrane region" description="Helical" evidence="10">
    <location>
        <begin position="542"/>
        <end position="560"/>
    </location>
</feature>
<dbReference type="OrthoDB" id="1937at2759"/>
<evidence type="ECO:0000256" key="7">
    <source>
        <dbReference type="ARBA" id="ARBA00022989"/>
    </source>
</evidence>
<dbReference type="NCBIfam" id="TIGR01104">
    <property type="entry name" value="V_PPase"/>
    <property type="match status" value="1"/>
</dbReference>
<sequence length="770" mass="82053">MAVLLTKKLIILPLFLSSFSLLFFPRKIGVTLFFTSLVAFLSLWISYLLAKQVLAFEEGSESARKIAEAIREGSTGFLRVQFKAITRFSIICAFVIFFAYFARNSLRDSSLTNFQVALVTFFCFLTGAACSAAVGYLGMCMSVRANSRVAFCAGKSYELGLSVCLRSGAVTALLVVSLCLLGIIFLYSILYLVLPISYVRVPFLLVGYGFGASFVALFAQLGGGIYTKAADVGADIIGKVERDIPEDDPRNPATIADLVGDNVGDCAGRGSDLFESIAAEIISAMILGGVLAQRTNVQSGMGFVLFPLGLHASDLIVSTIGILSIRPRKSSNHPDVEAHPGKLVGEHESPFSTLFRGYKISLILAGICIIILSYLFLYTSDAPDAWWHFALCGMIGLLCAVAFIKIAQYYTDSEYGPVKLIAEASTSGHGTNVIVGLSVGMISVGLFCVIICIALVLTYRLGQDSGLYDRVSNGPTGGLFGTAIATMGMLSTAVYILAMDMFGPIADNAGGIVEMTGMKGTCREVTDKLDSVGNTTKAVTKGYAIGSAALASFLLFSAFLDEIRDYTGRIFEAVDLSIPEVFVSGFFGSIVVYVFSGYTMKSVGIAAQAVVTEVRRQVNSSSKILSGEEIPDYQACVAIVTQEALKQMVAPGAIAIFSPIVVGYVFRFLYPYDVDPLLPPKCVASFLMFATSSGVLMSLFLSIGGGAFDNAKKYIETGVLGGKGSETHKAAVTGDTVGDPMKDTVGPSLHIFIKLIATVSLVLGPTFVRN</sequence>
<dbReference type="Pfam" id="PF03030">
    <property type="entry name" value="H_PPase"/>
    <property type="match status" value="1"/>
</dbReference>
<evidence type="ECO:0000256" key="4">
    <source>
        <dbReference type="ARBA" id="ARBA00022692"/>
    </source>
</evidence>
<evidence type="ECO:0000256" key="1">
    <source>
        <dbReference type="ARBA" id="ARBA00004127"/>
    </source>
</evidence>
<dbReference type="GeneID" id="17088588"/>
<dbReference type="NCBIfam" id="NF001953">
    <property type="entry name" value="PRK00733.2-1"/>
    <property type="match status" value="1"/>
</dbReference>
<dbReference type="KEGG" id="gsl:Gasu_28190"/>
<dbReference type="Proteomes" id="UP000030680">
    <property type="component" value="Unassembled WGS sequence"/>
</dbReference>
<feature type="transmembrane region" description="Helical" evidence="10">
    <location>
        <begin position="433"/>
        <end position="457"/>
    </location>
</feature>
<feature type="transmembrane region" description="Helical" evidence="10">
    <location>
        <begin position="358"/>
        <end position="377"/>
    </location>
</feature>
<dbReference type="RefSeq" id="XP_005706338.1">
    <property type="nucleotide sequence ID" value="XM_005706281.1"/>
</dbReference>
<evidence type="ECO:0000256" key="8">
    <source>
        <dbReference type="ARBA" id="ARBA00023065"/>
    </source>
</evidence>
<dbReference type="EC" id="7.1.3.1" evidence="2"/>
<name>M2Y1L8_GALSU</name>
<protein>
    <recommendedName>
        <fullName evidence="2">H(+)-exporting diphosphatase</fullName>
        <ecNumber evidence="2">7.1.3.1</ecNumber>
    </recommendedName>
</protein>
<organism evidence="11 12">
    <name type="scientific">Galdieria sulphuraria</name>
    <name type="common">Red alga</name>
    <dbReference type="NCBI Taxonomy" id="130081"/>
    <lineage>
        <taxon>Eukaryota</taxon>
        <taxon>Rhodophyta</taxon>
        <taxon>Bangiophyceae</taxon>
        <taxon>Galdieriales</taxon>
        <taxon>Galdieriaceae</taxon>
        <taxon>Galdieria</taxon>
    </lineage>
</organism>
<keyword evidence="11" id="KW-0378">Hydrolase</keyword>
<keyword evidence="8" id="KW-0406">Ion transport</keyword>
<feature type="transmembrane region" description="Helical" evidence="10">
    <location>
        <begin position="304"/>
        <end position="325"/>
    </location>
</feature>
<keyword evidence="6" id="KW-1278">Translocase</keyword>
<feature type="transmembrane region" description="Helical" evidence="10">
    <location>
        <begin position="749"/>
        <end position="768"/>
    </location>
</feature>
<keyword evidence="3" id="KW-0813">Transport</keyword>
<feature type="transmembrane region" description="Helical" evidence="10">
    <location>
        <begin position="682"/>
        <end position="703"/>
    </location>
</feature>
<dbReference type="eggNOG" id="ENOG502QPJC">
    <property type="taxonomic scope" value="Eukaryota"/>
</dbReference>
<evidence type="ECO:0000313" key="12">
    <source>
        <dbReference type="Proteomes" id="UP000030680"/>
    </source>
</evidence>
<evidence type="ECO:0000256" key="2">
    <source>
        <dbReference type="ARBA" id="ARBA00013242"/>
    </source>
</evidence>
<evidence type="ECO:0000313" key="11">
    <source>
        <dbReference type="EMBL" id="EME29818.1"/>
    </source>
</evidence>
<dbReference type="EMBL" id="KB454505">
    <property type="protein sequence ID" value="EME29818.1"/>
    <property type="molecule type" value="Genomic_DNA"/>
</dbReference>
<feature type="transmembrane region" description="Helical" evidence="10">
    <location>
        <begin position="114"/>
        <end position="137"/>
    </location>
</feature>
<dbReference type="AlphaFoldDB" id="M2Y1L8"/>